<dbReference type="InterPro" id="IPR000209">
    <property type="entry name" value="Peptidase_S8/S53_dom"/>
</dbReference>
<dbReference type="InterPro" id="IPR023828">
    <property type="entry name" value="Peptidase_S8_Ser-AS"/>
</dbReference>
<organism evidence="8 9">
    <name type="scientific">Candidatus Ethanoperedens thermophilum</name>
    <dbReference type="NCBI Taxonomy" id="2766897"/>
    <lineage>
        <taxon>Archaea</taxon>
        <taxon>Methanobacteriati</taxon>
        <taxon>Methanobacteriota</taxon>
        <taxon>Stenosarchaea group</taxon>
        <taxon>Methanomicrobia</taxon>
        <taxon>Methanosarcinales</taxon>
        <taxon>Methanosarcinales incertae sedis</taxon>
        <taxon>GOM Arc I cluster</taxon>
        <taxon>Candidatus Ethanoperedens</taxon>
    </lineage>
</organism>
<keyword evidence="6" id="KW-1133">Transmembrane helix</keyword>
<dbReference type="Gene3D" id="2.60.120.380">
    <property type="match status" value="2"/>
</dbReference>
<sequence length="835" mass="92366">MKTKLKVGKKDENHKNKEYRQLRSVRTVGQIAIVGVLLVLLVGVVFAVVNDQGHAERNREVSSVEPIPYVETATAVDNTTKNVSENAKKALKHIAKTQSISEEQLEIVNEGQATFPLTKEILWAGKLLDKKSGKVYGAYIDENGNIADFKKAKEKEDKTHKDKYGRLEPALYEKLQDMNSDDKIEVGIWLTPIDSEKIENDVLSRHPTVKTIKGRIIPPKDKTENNGISTSEEAKEVRDEIFEEKKKAYKAKEKPLIDALKKKGFDVDYASIAAPLVFANLTKKEILALNMRKDVDTIYLSRTYEPALDSAVPTIRVPYVQGKGYDGTGVIVAVVESAKNGTSTRVDFGHPNLGHADGGTYNTTMGFSGHATRVAGVIASNHGVRKGTSPGVDILSANSNGTHADIFAASDWALDHGAEILSCSFGSDTDLQIGPLDRYYDHVIWEHWRAVVSAAGNRGDAAGCLGRDNDIITPGLGYNMITVGGTNDANTQHWRDDERYRCSSFNDPISPHNDRNKPEVSAVAVAIESTTTGDGWETRSGTSYAAPAVSGEIALLIDKTGWLKYWPEVTKAVVMATAVHDSYTGPMNGEYDDQEGVGTIVASQAYKTVDNYWMEGTYETASSLPKNKYFYAAQGERVRFVISWDSHTNRHGGDTNKDTLAADLDLYICDPNGYYAGGSYTWDNNYEVVEFTAWVSGNYIAYINDYRFDESYEWLGIAWSRRPTYTFTGSVSQKQDSIQHSFNVPEGTADIYTKLTMPSGTDFDLSVWDNLNRRTGGWTSTDWSTKTDIPNSQYSNYWANPEWVWVSPADTSGTWKTGTYAYSGSGTYTITVETS</sequence>
<gene>
    <name evidence="8" type="ORF">GIS02_04020</name>
</gene>
<dbReference type="AlphaFoldDB" id="A0A848DAJ3"/>
<reference evidence="8" key="1">
    <citation type="journal article" date="2020" name="MBio">
        <title>'Candidatus Ethanoperedens,' a Thermophilic Genus of Archaea Mediating the Anaerobic Oxidation of Ethane.</title>
        <authorList>
            <person name="Hahn C.J."/>
            <person name="Laso-Perez R."/>
            <person name="Vulcano F."/>
            <person name="Vaziourakis K.M."/>
            <person name="Stokke R."/>
            <person name="Steen I.H."/>
            <person name="Teske A."/>
            <person name="Boetius A."/>
            <person name="Liebeke M."/>
            <person name="Amann R."/>
            <person name="Knittel K."/>
            <person name="Wegener G."/>
        </authorList>
    </citation>
    <scope>NUCLEOTIDE SEQUENCE</scope>
    <source>
        <strain evidence="8">GoM-Arc1-LC-WB58</strain>
    </source>
</reference>
<evidence type="ECO:0000313" key="8">
    <source>
        <dbReference type="EMBL" id="NMG83354.1"/>
    </source>
</evidence>
<dbReference type="GO" id="GO:0006508">
    <property type="term" value="P:proteolysis"/>
    <property type="evidence" value="ECO:0007669"/>
    <property type="project" value="UniProtKB-KW"/>
</dbReference>
<keyword evidence="6" id="KW-0472">Membrane</keyword>
<dbReference type="EMBL" id="WNEG01000078">
    <property type="protein sequence ID" value="NMG83354.1"/>
    <property type="molecule type" value="Genomic_DNA"/>
</dbReference>
<dbReference type="Proteomes" id="UP000606580">
    <property type="component" value="Unassembled WGS sequence"/>
</dbReference>
<proteinExistence type="inferred from homology"/>
<comment type="caution">
    <text evidence="8">The sequence shown here is derived from an EMBL/GenBank/DDBJ whole genome shotgun (WGS) entry which is preliminary data.</text>
</comment>
<accession>A0A848DAJ3</accession>
<dbReference type="PANTHER" id="PTHR43806:SF11">
    <property type="entry name" value="CEREVISIN-RELATED"/>
    <property type="match status" value="1"/>
</dbReference>
<dbReference type="PRINTS" id="PR00723">
    <property type="entry name" value="SUBTILISIN"/>
</dbReference>
<dbReference type="Pfam" id="PF00082">
    <property type="entry name" value="Peptidase_S8"/>
    <property type="match status" value="1"/>
</dbReference>
<keyword evidence="6" id="KW-0812">Transmembrane</keyword>
<evidence type="ECO:0000313" key="9">
    <source>
        <dbReference type="Proteomes" id="UP000606580"/>
    </source>
</evidence>
<name>A0A848DAJ3_9EURY</name>
<dbReference type="InterPro" id="IPR015500">
    <property type="entry name" value="Peptidase_S8_subtilisin-rel"/>
</dbReference>
<dbReference type="SUPFAM" id="SSF52743">
    <property type="entry name" value="Subtilisin-like"/>
    <property type="match status" value="1"/>
</dbReference>
<feature type="domain" description="Peptidase S8/S53" evidence="7">
    <location>
        <begin position="355"/>
        <end position="583"/>
    </location>
</feature>
<protein>
    <submittedName>
        <fullName evidence="8">S8 family serine peptidase</fullName>
    </submittedName>
</protein>
<feature type="transmembrane region" description="Helical" evidence="6">
    <location>
        <begin position="27"/>
        <end position="49"/>
    </location>
</feature>
<dbReference type="InterPro" id="IPR036852">
    <property type="entry name" value="Peptidase_S8/S53_dom_sf"/>
</dbReference>
<keyword evidence="3" id="KW-0378">Hydrolase</keyword>
<evidence type="ECO:0000256" key="4">
    <source>
        <dbReference type="ARBA" id="ARBA00022825"/>
    </source>
</evidence>
<evidence type="ECO:0000256" key="6">
    <source>
        <dbReference type="SAM" id="Phobius"/>
    </source>
</evidence>
<evidence type="ECO:0000256" key="1">
    <source>
        <dbReference type="ARBA" id="ARBA00011073"/>
    </source>
</evidence>
<keyword evidence="2" id="KW-0645">Protease</keyword>
<dbReference type="Gene3D" id="3.40.50.200">
    <property type="entry name" value="Peptidase S8/S53 domain"/>
    <property type="match status" value="1"/>
</dbReference>
<evidence type="ECO:0000256" key="3">
    <source>
        <dbReference type="ARBA" id="ARBA00022801"/>
    </source>
</evidence>
<dbReference type="PROSITE" id="PS00138">
    <property type="entry name" value="SUBTILASE_SER"/>
    <property type="match status" value="1"/>
</dbReference>
<evidence type="ECO:0000259" key="7">
    <source>
        <dbReference type="Pfam" id="PF00082"/>
    </source>
</evidence>
<evidence type="ECO:0000256" key="2">
    <source>
        <dbReference type="ARBA" id="ARBA00022670"/>
    </source>
</evidence>
<comment type="similarity">
    <text evidence="1 5">Belongs to the peptidase S8 family.</text>
</comment>
<comment type="caution">
    <text evidence="5">Lacks conserved residue(s) required for the propagation of feature annotation.</text>
</comment>
<dbReference type="PANTHER" id="PTHR43806">
    <property type="entry name" value="PEPTIDASE S8"/>
    <property type="match status" value="1"/>
</dbReference>
<dbReference type="PROSITE" id="PS51892">
    <property type="entry name" value="SUBTILASE"/>
    <property type="match status" value="1"/>
</dbReference>
<keyword evidence="4" id="KW-0720">Serine protease</keyword>
<evidence type="ECO:0000256" key="5">
    <source>
        <dbReference type="PROSITE-ProRule" id="PRU01240"/>
    </source>
</evidence>
<dbReference type="GO" id="GO:0004252">
    <property type="term" value="F:serine-type endopeptidase activity"/>
    <property type="evidence" value="ECO:0007669"/>
    <property type="project" value="InterPro"/>
</dbReference>
<dbReference type="InterPro" id="IPR050131">
    <property type="entry name" value="Peptidase_S8_subtilisin-like"/>
</dbReference>